<dbReference type="Gene3D" id="2.60.120.740">
    <property type="match status" value="3"/>
</dbReference>
<dbReference type="Pfam" id="PF22633">
    <property type="entry name" value="F5_F8_type_C_2"/>
    <property type="match status" value="1"/>
</dbReference>
<evidence type="ECO:0000259" key="6">
    <source>
        <dbReference type="PROSITE" id="PS50228"/>
    </source>
</evidence>
<feature type="transmembrane region" description="Helical" evidence="5">
    <location>
        <begin position="68"/>
        <end position="89"/>
    </location>
</feature>
<dbReference type="Pfam" id="PF12248">
    <property type="entry name" value="Methyltransf_FA"/>
    <property type="match status" value="1"/>
</dbReference>
<proteinExistence type="predicted"/>
<accession>A0A8K0A251</accession>
<keyword evidence="2" id="KW-0106">Calcium</keyword>
<evidence type="ECO:0000313" key="9">
    <source>
        <dbReference type="Proteomes" id="UP000838412"/>
    </source>
</evidence>
<dbReference type="InterPro" id="IPR008979">
    <property type="entry name" value="Galactose-bd-like_sf"/>
</dbReference>
<dbReference type="SMART" id="SM00321">
    <property type="entry name" value="WSC"/>
    <property type="match status" value="1"/>
</dbReference>
<dbReference type="SUPFAM" id="SSF49899">
    <property type="entry name" value="Concanavalin A-like lectins/glucanases"/>
    <property type="match status" value="1"/>
</dbReference>
<dbReference type="SUPFAM" id="SSF49785">
    <property type="entry name" value="Galactose-binding domain-like"/>
    <property type="match status" value="1"/>
</dbReference>
<keyword evidence="5" id="KW-0812">Transmembrane</keyword>
<feature type="transmembrane region" description="Helical" evidence="5">
    <location>
        <begin position="7"/>
        <end position="28"/>
    </location>
</feature>
<dbReference type="Pfam" id="PF02140">
    <property type="entry name" value="SUEL_Lectin"/>
    <property type="match status" value="3"/>
</dbReference>
<dbReference type="EMBL" id="OV696691">
    <property type="protein sequence ID" value="CAH1267834.1"/>
    <property type="molecule type" value="Genomic_DNA"/>
</dbReference>
<dbReference type="GO" id="GO:0030246">
    <property type="term" value="F:carbohydrate binding"/>
    <property type="evidence" value="ECO:0007669"/>
    <property type="project" value="InterPro"/>
</dbReference>
<keyword evidence="5" id="KW-1133">Transmembrane helix</keyword>
<dbReference type="InterPro" id="IPR043159">
    <property type="entry name" value="Lectin_gal-bd_sf"/>
</dbReference>
<dbReference type="InterPro" id="IPR002889">
    <property type="entry name" value="WSC_carb-bd"/>
</dbReference>
<keyword evidence="5" id="KW-0472">Membrane</keyword>
<feature type="region of interest" description="Disordered" evidence="4">
    <location>
        <begin position="230"/>
        <end position="250"/>
    </location>
</feature>
<gene>
    <name evidence="8" type="primary">CPAMD8</name>
    <name evidence="8" type="ORF">BLAG_LOCUS21013</name>
</gene>
<organism evidence="8 9">
    <name type="scientific">Branchiostoma lanceolatum</name>
    <name type="common">Common lancelet</name>
    <name type="synonym">Amphioxus lanceolatum</name>
    <dbReference type="NCBI Taxonomy" id="7740"/>
    <lineage>
        <taxon>Eukaryota</taxon>
        <taxon>Metazoa</taxon>
        <taxon>Chordata</taxon>
        <taxon>Cephalochordata</taxon>
        <taxon>Leptocardii</taxon>
        <taxon>Amphioxiformes</taxon>
        <taxon>Branchiostomatidae</taxon>
        <taxon>Branchiostoma</taxon>
    </lineage>
</organism>
<dbReference type="Gene3D" id="2.60.120.260">
    <property type="entry name" value="Galactose-binding domain-like"/>
    <property type="match status" value="1"/>
</dbReference>
<evidence type="ECO:0000256" key="2">
    <source>
        <dbReference type="ARBA" id="ARBA00022837"/>
    </source>
</evidence>
<keyword evidence="1" id="KW-0479">Metal-binding</keyword>
<dbReference type="Pfam" id="PF13385">
    <property type="entry name" value="Laminin_G_3"/>
    <property type="match status" value="1"/>
</dbReference>
<evidence type="ECO:0000313" key="8">
    <source>
        <dbReference type="EMBL" id="CAH1267834.1"/>
    </source>
</evidence>
<keyword evidence="9" id="KW-1185">Reference proteome</keyword>
<feature type="domain" description="SUEL-type lectin" evidence="6">
    <location>
        <begin position="478"/>
        <end position="564"/>
    </location>
</feature>
<protein>
    <submittedName>
        <fullName evidence="8">CPAMD8 protein</fullName>
    </submittedName>
</protein>
<sequence length="1340" mass="145225">MVKTKDLYQPVGWVLTALGVVTVGLGLGGHRVGLATATLCVGTGVGVAVAGIAGIFCGRKSEKGQLNVWTLTLTLLATILSVTALVLNFKAQVCADPPDWTGDVTGYHQEYDGAIREVVHEANYQHGDPDSSAPGYGLACEHQTLSANCPAGKVIRIVSALYGRTQPEAVCAGPVYTTQCRSTTSLTVVQGRCNGQQSCLVTASNSEFGDPCVGTFKYLEIEYECTDTERPRGPNLALGKPTQQSSVGYDGVPERAVDGVENGVYSADSCTHTQLTHNPWWRVDLGSSRSIGDVVVFNRQDCCSERLSPFQVHVGDSPDVMSNPTCGGDHAVPAGQPAVTVDCRGRTGRYVGILLPTRQYLTLCEVQVYEDVQIERLGCWTDTADRAIPTVEGSDPRLDRPYQSRQRAFQKCQAVALSLNFSVFALQNGGWCASSAEAGNTYKMYGPSGDCRDDGEGGPWANEVYKITQRGSLLNELVCEHQTASLQCPDTQQIRVVSASYGRTDGTVCGGPVRTTECRSRTSLSAVKGACDARQSCVVSAENSVFGDPCVGTFKYLEVQYACIATPGPDPVGLWPFNEQYGAGDATGNGNDGVATGTRLVPGPFGNVKGALLFSGTANSYVDIPNNGDLDVRSSYTILAHIFPTGEAGPIFNYVGNNNQWAVHLWQTAPQDLFMRTVGRDGHFSPAIGATVLQQNAWNYVGGTYDSSTGVSSIWNNGELARQKQVGVPAVASQYPIRVGKRDGDSRIFSGRIACLQLYNFAMTADQIAAARDKCGALTPPRPIEPFGSQLQRLGCWADTADRAVPTLEGSDPGLDGRYESRTDVIRKCRDAAARRGYNVFAIQNGGWCAASADALQTYQMYGRSDACHADGEGGPWANEVYKIVTRPQPQPGLVCERSTMSIQCPAHKVIHIQSAMYGRVPGGSVCGTVYTGAPCRSPTSLSVLQERCDGREACSVRAENGVFGDPCVGTNKYLAVEYECVRVPGYKGCYEDIESRKFPADEMQSDKMTPEMCVRHCKDNGHAYAATQYSRECWCGSEDHFNGLGSRLPETECDKPCPGDADRWCGGTWRMSVYRVQDRDVCETPSTDTQYRYRWDLPRLTGHRFTFEVQANNDAHVALSSQSQDMDDMYEIVIGGWSNTQSVIRRSKQGNNHATASTSGINSPTEYRTFWITWSSDGTIAVGRGGETQPFMQWTDPDPLPIAYAGYTTGWGSTGRWKFCHTARPAETGMQSSVEAPRKRPSCSPCRHMAFYVKISTSIMLSLCLLTCLLACLGYRRFDSKKFRNAVKQPPDIFSISTAPPPGLTNDYRVAPLGPAVPDDPPPPYPQEDSPCYKATIDT</sequence>
<dbReference type="Pfam" id="PF01822">
    <property type="entry name" value="WSC"/>
    <property type="match status" value="1"/>
</dbReference>
<feature type="domain" description="SUEL-type lectin" evidence="6">
    <location>
        <begin position="895"/>
        <end position="982"/>
    </location>
</feature>
<name>A0A8K0A251_BRALA</name>
<dbReference type="InterPro" id="IPR013320">
    <property type="entry name" value="ConA-like_dom_sf"/>
</dbReference>
<feature type="domain" description="WSC" evidence="7">
    <location>
        <begin position="984"/>
        <end position="1078"/>
    </location>
</feature>
<dbReference type="InterPro" id="IPR022041">
    <property type="entry name" value="Methyltransf_FA"/>
</dbReference>
<dbReference type="PROSITE" id="PS51212">
    <property type="entry name" value="WSC"/>
    <property type="match status" value="1"/>
</dbReference>
<dbReference type="GO" id="GO:0046872">
    <property type="term" value="F:metal ion binding"/>
    <property type="evidence" value="ECO:0007669"/>
    <property type="project" value="UniProtKB-KW"/>
</dbReference>
<evidence type="ECO:0000256" key="4">
    <source>
        <dbReference type="SAM" id="MobiDB-lite"/>
    </source>
</evidence>
<dbReference type="InterPro" id="IPR000922">
    <property type="entry name" value="Lectin_gal-bd_dom"/>
</dbReference>
<feature type="region of interest" description="Disordered" evidence="4">
    <location>
        <begin position="1308"/>
        <end position="1332"/>
    </location>
</feature>
<dbReference type="FunFam" id="2.60.120.740:FF:000001">
    <property type="entry name" value="Adhesion G protein-coupled receptor L2"/>
    <property type="match status" value="3"/>
</dbReference>
<dbReference type="SMART" id="SM00607">
    <property type="entry name" value="FTP"/>
    <property type="match status" value="1"/>
</dbReference>
<evidence type="ECO:0000256" key="1">
    <source>
        <dbReference type="ARBA" id="ARBA00022723"/>
    </source>
</evidence>
<dbReference type="InterPro" id="IPR006585">
    <property type="entry name" value="FTP1"/>
</dbReference>
<dbReference type="OrthoDB" id="2142040at2759"/>
<dbReference type="PROSITE" id="PS50228">
    <property type="entry name" value="SUEL_LECTIN"/>
    <property type="match status" value="3"/>
</dbReference>
<evidence type="ECO:0000256" key="5">
    <source>
        <dbReference type="SAM" id="Phobius"/>
    </source>
</evidence>
<evidence type="ECO:0000259" key="7">
    <source>
        <dbReference type="PROSITE" id="PS51212"/>
    </source>
</evidence>
<dbReference type="Gene3D" id="2.60.120.200">
    <property type="match status" value="1"/>
</dbReference>
<dbReference type="Proteomes" id="UP000838412">
    <property type="component" value="Chromosome 6"/>
</dbReference>
<feature type="domain" description="SUEL-type lectin" evidence="6">
    <location>
        <begin position="139"/>
        <end position="226"/>
    </location>
</feature>
<reference evidence="8" key="1">
    <citation type="submission" date="2022-01" db="EMBL/GenBank/DDBJ databases">
        <authorList>
            <person name="Braso-Vives M."/>
        </authorList>
    </citation>
    <scope>NUCLEOTIDE SEQUENCE</scope>
</reference>
<evidence type="ECO:0000256" key="3">
    <source>
        <dbReference type="ARBA" id="ARBA00023157"/>
    </source>
</evidence>
<feature type="transmembrane region" description="Helical" evidence="5">
    <location>
        <begin position="1250"/>
        <end position="1276"/>
    </location>
</feature>
<keyword evidence="3" id="KW-1015">Disulfide bond</keyword>
<dbReference type="CDD" id="cd22827">
    <property type="entry name" value="Gal_Rha_Lectin_SUL-I-like"/>
    <property type="match status" value="3"/>
</dbReference>
<dbReference type="PANTHER" id="PTHR46780">
    <property type="entry name" value="PROTEIN EVA-1"/>
    <property type="match status" value="1"/>
</dbReference>
<feature type="transmembrane region" description="Helical" evidence="5">
    <location>
        <begin position="34"/>
        <end position="56"/>
    </location>
</feature>